<feature type="domain" description="OmpA-like" evidence="5">
    <location>
        <begin position="99"/>
        <end position="216"/>
    </location>
</feature>
<dbReference type="Pfam" id="PF00691">
    <property type="entry name" value="OmpA"/>
    <property type="match status" value="1"/>
</dbReference>
<dbReference type="PANTHER" id="PTHR30329">
    <property type="entry name" value="STATOR ELEMENT OF FLAGELLAR MOTOR COMPLEX"/>
    <property type="match status" value="1"/>
</dbReference>
<evidence type="ECO:0000256" key="4">
    <source>
        <dbReference type="PROSITE-ProRule" id="PRU00473"/>
    </source>
</evidence>
<dbReference type="Gene3D" id="3.30.1330.60">
    <property type="entry name" value="OmpA-like domain"/>
    <property type="match status" value="1"/>
</dbReference>
<dbReference type="EMBL" id="PVTD01000004">
    <property type="protein sequence ID" value="PRY23785.1"/>
    <property type="molecule type" value="Genomic_DNA"/>
</dbReference>
<dbReference type="OrthoDB" id="9782229at2"/>
<evidence type="ECO:0000256" key="1">
    <source>
        <dbReference type="ARBA" id="ARBA00004442"/>
    </source>
</evidence>
<dbReference type="RefSeq" id="WP_106205167.1">
    <property type="nucleotide sequence ID" value="NZ_PVTD01000004.1"/>
</dbReference>
<evidence type="ECO:0000256" key="3">
    <source>
        <dbReference type="ARBA" id="ARBA00023237"/>
    </source>
</evidence>
<evidence type="ECO:0000259" key="5">
    <source>
        <dbReference type="PROSITE" id="PS51123"/>
    </source>
</evidence>
<reference evidence="6 7" key="1">
    <citation type="submission" date="2018-03" db="EMBL/GenBank/DDBJ databases">
        <title>Genomic Encyclopedia of Archaeal and Bacterial Type Strains, Phase II (KMG-II): from individual species to whole genera.</title>
        <authorList>
            <person name="Goeker M."/>
        </authorList>
    </citation>
    <scope>NUCLEOTIDE SEQUENCE [LARGE SCALE GENOMIC DNA]</scope>
    <source>
        <strain evidence="6 7">DSM 29328</strain>
    </source>
</reference>
<proteinExistence type="predicted"/>
<dbReference type="InterPro" id="IPR006665">
    <property type="entry name" value="OmpA-like"/>
</dbReference>
<dbReference type="InterPro" id="IPR039567">
    <property type="entry name" value="Gly-zipper"/>
</dbReference>
<dbReference type="PROSITE" id="PS51257">
    <property type="entry name" value="PROKAR_LIPOPROTEIN"/>
    <property type="match status" value="1"/>
</dbReference>
<keyword evidence="3" id="KW-0998">Cell outer membrane</keyword>
<dbReference type="CDD" id="cd07185">
    <property type="entry name" value="OmpA_C-like"/>
    <property type="match status" value="1"/>
</dbReference>
<name>A0A2T0RRF3_9RHOB</name>
<comment type="caution">
    <text evidence="6">The sequence shown here is derived from an EMBL/GenBank/DDBJ whole genome shotgun (WGS) entry which is preliminary data.</text>
</comment>
<organism evidence="6 7">
    <name type="scientific">Aliiruegeria haliotis</name>
    <dbReference type="NCBI Taxonomy" id="1280846"/>
    <lineage>
        <taxon>Bacteria</taxon>
        <taxon>Pseudomonadati</taxon>
        <taxon>Pseudomonadota</taxon>
        <taxon>Alphaproteobacteria</taxon>
        <taxon>Rhodobacterales</taxon>
        <taxon>Roseobacteraceae</taxon>
        <taxon>Aliiruegeria</taxon>
    </lineage>
</organism>
<dbReference type="InterPro" id="IPR050330">
    <property type="entry name" value="Bact_OuterMem_StrucFunc"/>
</dbReference>
<dbReference type="SUPFAM" id="SSF103088">
    <property type="entry name" value="OmpA-like"/>
    <property type="match status" value="1"/>
</dbReference>
<dbReference type="AlphaFoldDB" id="A0A2T0RRF3"/>
<evidence type="ECO:0000313" key="7">
    <source>
        <dbReference type="Proteomes" id="UP000239480"/>
    </source>
</evidence>
<keyword evidence="2 4" id="KW-0472">Membrane</keyword>
<evidence type="ECO:0000313" key="6">
    <source>
        <dbReference type="EMBL" id="PRY23785.1"/>
    </source>
</evidence>
<gene>
    <name evidence="6" type="ORF">CLV78_104277</name>
</gene>
<dbReference type="GO" id="GO:0009279">
    <property type="term" value="C:cell outer membrane"/>
    <property type="evidence" value="ECO:0007669"/>
    <property type="project" value="UniProtKB-SubCell"/>
</dbReference>
<dbReference type="PRINTS" id="PR01021">
    <property type="entry name" value="OMPADOMAIN"/>
</dbReference>
<dbReference type="InterPro" id="IPR036737">
    <property type="entry name" value="OmpA-like_sf"/>
</dbReference>
<dbReference type="PANTHER" id="PTHR30329:SF21">
    <property type="entry name" value="LIPOPROTEIN YIAD-RELATED"/>
    <property type="match status" value="1"/>
</dbReference>
<dbReference type="Proteomes" id="UP000239480">
    <property type="component" value="Unassembled WGS sequence"/>
</dbReference>
<dbReference type="InterPro" id="IPR006664">
    <property type="entry name" value="OMP_bac"/>
</dbReference>
<comment type="subcellular location">
    <subcellularLocation>
        <location evidence="1">Cell outer membrane</location>
    </subcellularLocation>
</comment>
<accession>A0A2T0RRF3</accession>
<evidence type="ECO:0000256" key="2">
    <source>
        <dbReference type="ARBA" id="ARBA00023136"/>
    </source>
</evidence>
<keyword evidence="7" id="KW-1185">Reference proteome</keyword>
<dbReference type="PROSITE" id="PS51123">
    <property type="entry name" value="OMPA_2"/>
    <property type="match status" value="1"/>
</dbReference>
<sequence length="217" mass="22299">MTFRLPMAVAACGVLGLSACTDPAQLNPDTNYTRDNAIVGGALGTVAGLAATGGRAKGALAGAAIGAGAGALIGNQMDKQAAALRQSIGDNRIIINQQGDVLVVTLPQDILFDVDSTAVRADLQDELRALALNLNEFPDTTAQVVGHTDNTGDATYNQDLSVRRAQTVSNIIAANGVAPTRLTALGRGEDAPVASNLSEEGRAQNRRVDILIRPAST</sequence>
<protein>
    <submittedName>
        <fullName evidence="6">Outer membrane protein OmpA-like peptidoglycan-associated protein</fullName>
    </submittedName>
</protein>
<dbReference type="Pfam" id="PF13488">
    <property type="entry name" value="Gly-zipper_Omp"/>
    <property type="match status" value="1"/>
</dbReference>